<evidence type="ECO:0000256" key="2">
    <source>
        <dbReference type="SAM" id="Phobius"/>
    </source>
</evidence>
<feature type="transmembrane region" description="Helical" evidence="2">
    <location>
        <begin position="20"/>
        <end position="43"/>
    </location>
</feature>
<dbReference type="Proteomes" id="UP000276133">
    <property type="component" value="Unassembled WGS sequence"/>
</dbReference>
<keyword evidence="2" id="KW-0812">Transmembrane</keyword>
<reference evidence="3 4" key="1">
    <citation type="journal article" date="2018" name="Sci. Rep.">
        <title>Genomic signatures of local adaptation to the degree of environmental predictability in rotifers.</title>
        <authorList>
            <person name="Franch-Gras L."/>
            <person name="Hahn C."/>
            <person name="Garcia-Roger E.M."/>
            <person name="Carmona M.J."/>
            <person name="Serra M."/>
            <person name="Gomez A."/>
        </authorList>
    </citation>
    <scope>NUCLEOTIDE SEQUENCE [LARGE SCALE GENOMIC DNA]</scope>
    <source>
        <strain evidence="3">HYR1</strain>
    </source>
</reference>
<keyword evidence="2" id="KW-0472">Membrane</keyword>
<gene>
    <name evidence="3" type="ORF">BpHYR1_033652</name>
</gene>
<proteinExistence type="predicted"/>
<keyword evidence="4" id="KW-1185">Reference proteome</keyword>
<name>A0A3M7PZS7_BRAPC</name>
<comment type="caution">
    <text evidence="3">The sequence shown here is derived from an EMBL/GenBank/DDBJ whole genome shotgun (WGS) entry which is preliminary data.</text>
</comment>
<evidence type="ECO:0000256" key="1">
    <source>
        <dbReference type="SAM" id="MobiDB-lite"/>
    </source>
</evidence>
<evidence type="ECO:0000313" key="4">
    <source>
        <dbReference type="Proteomes" id="UP000276133"/>
    </source>
</evidence>
<feature type="compositionally biased region" description="Acidic residues" evidence="1">
    <location>
        <begin position="147"/>
        <end position="157"/>
    </location>
</feature>
<organism evidence="3 4">
    <name type="scientific">Brachionus plicatilis</name>
    <name type="common">Marine rotifer</name>
    <name type="synonym">Brachionus muelleri</name>
    <dbReference type="NCBI Taxonomy" id="10195"/>
    <lineage>
        <taxon>Eukaryota</taxon>
        <taxon>Metazoa</taxon>
        <taxon>Spiralia</taxon>
        <taxon>Gnathifera</taxon>
        <taxon>Rotifera</taxon>
        <taxon>Eurotatoria</taxon>
        <taxon>Monogononta</taxon>
        <taxon>Pseudotrocha</taxon>
        <taxon>Ploima</taxon>
        <taxon>Brachionidae</taxon>
        <taxon>Brachionus</taxon>
    </lineage>
</organism>
<sequence>MFISASRRVYLLRYVTSFLLTKISLTDVSVISLLFFVSGVFLAEDIFDNNGERATIIGHNFSFSPMTRIQTFEPKIFKLKIRIEKFQILFFSILILTAMISSLSKSSSLVSVVNYSESDPNFFNEHELGIEDLATDFAKNLTKFESESDNEDSEEENFILSKTKKK</sequence>
<dbReference type="AlphaFoldDB" id="A0A3M7PZS7"/>
<accession>A0A3M7PZS7</accession>
<keyword evidence="2" id="KW-1133">Transmembrane helix</keyword>
<evidence type="ECO:0000313" key="3">
    <source>
        <dbReference type="EMBL" id="RNA04211.1"/>
    </source>
</evidence>
<feature type="region of interest" description="Disordered" evidence="1">
    <location>
        <begin position="145"/>
        <end position="166"/>
    </location>
</feature>
<feature type="transmembrane region" description="Helical" evidence="2">
    <location>
        <begin position="86"/>
        <end position="104"/>
    </location>
</feature>
<protein>
    <submittedName>
        <fullName evidence="3">Uncharacterized protein</fullName>
    </submittedName>
</protein>
<dbReference type="EMBL" id="REGN01008197">
    <property type="protein sequence ID" value="RNA04211.1"/>
    <property type="molecule type" value="Genomic_DNA"/>
</dbReference>